<protein>
    <submittedName>
        <fullName evidence="1">Uncharacterized protein</fullName>
    </submittedName>
</protein>
<name>A0A5C3K921_COPMA</name>
<gene>
    <name evidence="1" type="ORF">FA15DRAFT_711895</name>
</gene>
<dbReference type="EMBL" id="ML210875">
    <property type="protein sequence ID" value="TFK16382.1"/>
    <property type="molecule type" value="Genomic_DNA"/>
</dbReference>
<dbReference type="STRING" id="230819.A0A5C3K921"/>
<dbReference type="Proteomes" id="UP000307440">
    <property type="component" value="Unassembled WGS sequence"/>
</dbReference>
<proteinExistence type="predicted"/>
<accession>A0A5C3K921</accession>
<evidence type="ECO:0000313" key="1">
    <source>
        <dbReference type="EMBL" id="TFK16382.1"/>
    </source>
</evidence>
<dbReference type="Gene3D" id="3.40.50.720">
    <property type="entry name" value="NAD(P)-binding Rossmann-like Domain"/>
    <property type="match status" value="1"/>
</dbReference>
<dbReference type="GO" id="GO:0008654">
    <property type="term" value="P:phospholipid biosynthetic process"/>
    <property type="evidence" value="ECO:0007669"/>
    <property type="project" value="InterPro"/>
</dbReference>
<keyword evidence="2" id="KW-1185">Reference proteome</keyword>
<evidence type="ECO:0000313" key="2">
    <source>
        <dbReference type="Proteomes" id="UP000307440"/>
    </source>
</evidence>
<dbReference type="GO" id="GO:0006021">
    <property type="term" value="P:inositol biosynthetic process"/>
    <property type="evidence" value="ECO:0007669"/>
    <property type="project" value="InterPro"/>
</dbReference>
<dbReference type="OrthoDB" id="2887at2759"/>
<dbReference type="InterPro" id="IPR002587">
    <property type="entry name" value="Myo-inos-1-P_Synthase"/>
</dbReference>
<dbReference type="SUPFAM" id="SSF51735">
    <property type="entry name" value="NAD(P)-binding Rossmann-fold domains"/>
    <property type="match status" value="1"/>
</dbReference>
<dbReference type="InterPro" id="IPR036291">
    <property type="entry name" value="NAD(P)-bd_dom_sf"/>
</dbReference>
<dbReference type="AlphaFoldDB" id="A0A5C3K921"/>
<dbReference type="GO" id="GO:0004512">
    <property type="term" value="F:inositol-3-phosphate synthase activity"/>
    <property type="evidence" value="ECO:0007669"/>
    <property type="project" value="InterPro"/>
</dbReference>
<organism evidence="1 2">
    <name type="scientific">Coprinopsis marcescibilis</name>
    <name type="common">Agaric fungus</name>
    <name type="synonym">Psathyrella marcescibilis</name>
    <dbReference type="NCBI Taxonomy" id="230819"/>
    <lineage>
        <taxon>Eukaryota</taxon>
        <taxon>Fungi</taxon>
        <taxon>Dikarya</taxon>
        <taxon>Basidiomycota</taxon>
        <taxon>Agaricomycotina</taxon>
        <taxon>Agaricomycetes</taxon>
        <taxon>Agaricomycetidae</taxon>
        <taxon>Agaricales</taxon>
        <taxon>Agaricineae</taxon>
        <taxon>Psathyrellaceae</taxon>
        <taxon>Coprinopsis</taxon>
    </lineage>
</organism>
<dbReference type="Pfam" id="PF07994">
    <property type="entry name" value="NAD_binding_5"/>
    <property type="match status" value="1"/>
</dbReference>
<sequence length="74" mass="8033">MNGKEAHTDNIISGGDKQDNELDRVVVVWANTERYGDIIPGLDNTTDNLLNAIKIHMTKSLLSPSLPSSRASPS</sequence>
<reference evidence="1 2" key="1">
    <citation type="journal article" date="2019" name="Nat. Ecol. Evol.">
        <title>Megaphylogeny resolves global patterns of mushroom evolution.</title>
        <authorList>
            <person name="Varga T."/>
            <person name="Krizsan K."/>
            <person name="Foldi C."/>
            <person name="Dima B."/>
            <person name="Sanchez-Garcia M."/>
            <person name="Sanchez-Ramirez S."/>
            <person name="Szollosi G.J."/>
            <person name="Szarkandi J.G."/>
            <person name="Papp V."/>
            <person name="Albert L."/>
            <person name="Andreopoulos W."/>
            <person name="Angelini C."/>
            <person name="Antonin V."/>
            <person name="Barry K.W."/>
            <person name="Bougher N.L."/>
            <person name="Buchanan P."/>
            <person name="Buyck B."/>
            <person name="Bense V."/>
            <person name="Catcheside P."/>
            <person name="Chovatia M."/>
            <person name="Cooper J."/>
            <person name="Damon W."/>
            <person name="Desjardin D."/>
            <person name="Finy P."/>
            <person name="Geml J."/>
            <person name="Haridas S."/>
            <person name="Hughes K."/>
            <person name="Justo A."/>
            <person name="Karasinski D."/>
            <person name="Kautmanova I."/>
            <person name="Kiss B."/>
            <person name="Kocsube S."/>
            <person name="Kotiranta H."/>
            <person name="LaButti K.M."/>
            <person name="Lechner B.E."/>
            <person name="Liimatainen K."/>
            <person name="Lipzen A."/>
            <person name="Lukacs Z."/>
            <person name="Mihaltcheva S."/>
            <person name="Morgado L.N."/>
            <person name="Niskanen T."/>
            <person name="Noordeloos M.E."/>
            <person name="Ohm R.A."/>
            <person name="Ortiz-Santana B."/>
            <person name="Ovrebo C."/>
            <person name="Racz N."/>
            <person name="Riley R."/>
            <person name="Savchenko A."/>
            <person name="Shiryaev A."/>
            <person name="Soop K."/>
            <person name="Spirin V."/>
            <person name="Szebenyi C."/>
            <person name="Tomsovsky M."/>
            <person name="Tulloss R.E."/>
            <person name="Uehling J."/>
            <person name="Grigoriev I.V."/>
            <person name="Vagvolgyi C."/>
            <person name="Papp T."/>
            <person name="Martin F.M."/>
            <person name="Miettinen O."/>
            <person name="Hibbett D.S."/>
            <person name="Nagy L.G."/>
        </authorList>
    </citation>
    <scope>NUCLEOTIDE SEQUENCE [LARGE SCALE GENOMIC DNA]</scope>
    <source>
        <strain evidence="1 2">CBS 121175</strain>
    </source>
</reference>